<dbReference type="EMBL" id="CAAHFH010000002">
    <property type="protein sequence ID" value="VGO22587.1"/>
    <property type="molecule type" value="Genomic_DNA"/>
</dbReference>
<feature type="domain" description="4Fe-4S ferredoxin-type" evidence="4">
    <location>
        <begin position="166"/>
        <end position="191"/>
    </location>
</feature>
<name>A0A6C2UTP2_9BACT</name>
<dbReference type="GO" id="GO:0046872">
    <property type="term" value="F:metal ion binding"/>
    <property type="evidence" value="ECO:0007669"/>
    <property type="project" value="UniProtKB-KW"/>
</dbReference>
<sequence length="224" mass="25189">MNLETLYEYIEKIGVMTFSTILNNEVHSRSAHFNGFDEDGLYFRTMANKPYGRQLKETGKLTVCGISDSTVQHTENGGVYFPPSFTIRLIGDIRFVPPEVIIEKAKSNELLKTAANDIVEYPAMADGNFVMYRARVEIYDADFEMEHRDHKLLRTRFSFGGATFNPAGVRITDQCIECGACKEACSFKAIEEGSPYRCVPERCDDCGSCIRACPVDAIQESLVF</sequence>
<dbReference type="SUPFAM" id="SSF50475">
    <property type="entry name" value="FMN-binding split barrel"/>
    <property type="match status" value="1"/>
</dbReference>
<dbReference type="InterPro" id="IPR017896">
    <property type="entry name" value="4Fe4S_Fe-S-bd"/>
</dbReference>
<keyword evidence="2" id="KW-0408">Iron</keyword>
<accession>A0A6C2UTP2</accession>
<dbReference type="PROSITE" id="PS00198">
    <property type="entry name" value="4FE4S_FER_1"/>
    <property type="match status" value="1"/>
</dbReference>
<dbReference type="SUPFAM" id="SSF54862">
    <property type="entry name" value="4Fe-4S ferredoxins"/>
    <property type="match status" value="1"/>
</dbReference>
<reference evidence="5 6" key="1">
    <citation type="submission" date="2019-04" db="EMBL/GenBank/DDBJ databases">
        <authorList>
            <person name="Van Vliet M D."/>
        </authorList>
    </citation>
    <scope>NUCLEOTIDE SEQUENCE [LARGE SCALE GENOMIC DNA]</scope>
    <source>
        <strain evidence="5 6">F21</strain>
    </source>
</reference>
<dbReference type="Pfam" id="PF00037">
    <property type="entry name" value="Fer4"/>
    <property type="match status" value="2"/>
</dbReference>
<evidence type="ECO:0000313" key="5">
    <source>
        <dbReference type="EMBL" id="VGO22587.1"/>
    </source>
</evidence>
<feature type="domain" description="4Fe-4S ferredoxin-type" evidence="4">
    <location>
        <begin position="193"/>
        <end position="223"/>
    </location>
</feature>
<keyword evidence="1" id="KW-0479">Metal-binding</keyword>
<dbReference type="Gene3D" id="3.30.70.20">
    <property type="match status" value="1"/>
</dbReference>
<dbReference type="Proteomes" id="UP000346198">
    <property type="component" value="Unassembled WGS sequence"/>
</dbReference>
<dbReference type="Gene3D" id="2.30.110.10">
    <property type="entry name" value="Electron Transport, Fmn-binding Protein, Chain A"/>
    <property type="match status" value="1"/>
</dbReference>
<dbReference type="InterPro" id="IPR012349">
    <property type="entry name" value="Split_barrel_FMN-bd"/>
</dbReference>
<evidence type="ECO:0000256" key="1">
    <source>
        <dbReference type="ARBA" id="ARBA00022723"/>
    </source>
</evidence>
<keyword evidence="3" id="KW-0411">Iron-sulfur</keyword>
<evidence type="ECO:0000313" key="6">
    <source>
        <dbReference type="Proteomes" id="UP000346198"/>
    </source>
</evidence>
<dbReference type="InterPro" id="IPR017900">
    <property type="entry name" value="4Fe4S_Fe_S_CS"/>
</dbReference>
<evidence type="ECO:0000259" key="4">
    <source>
        <dbReference type="PROSITE" id="PS51379"/>
    </source>
</evidence>
<proteinExistence type="predicted"/>
<organism evidence="5 6">
    <name type="scientific">Pontiella sulfatireligans</name>
    <dbReference type="NCBI Taxonomy" id="2750658"/>
    <lineage>
        <taxon>Bacteria</taxon>
        <taxon>Pseudomonadati</taxon>
        <taxon>Kiritimatiellota</taxon>
        <taxon>Kiritimatiellia</taxon>
        <taxon>Kiritimatiellales</taxon>
        <taxon>Pontiellaceae</taxon>
        <taxon>Pontiella</taxon>
    </lineage>
</organism>
<protein>
    <submittedName>
        <fullName evidence="5">Ferredoxin</fullName>
    </submittedName>
</protein>
<dbReference type="RefSeq" id="WP_222846417.1">
    <property type="nucleotide sequence ID" value="NZ_CAAHFH010000002.1"/>
</dbReference>
<dbReference type="GO" id="GO:0051536">
    <property type="term" value="F:iron-sulfur cluster binding"/>
    <property type="evidence" value="ECO:0007669"/>
    <property type="project" value="UniProtKB-KW"/>
</dbReference>
<evidence type="ECO:0000256" key="2">
    <source>
        <dbReference type="ARBA" id="ARBA00023004"/>
    </source>
</evidence>
<evidence type="ECO:0000256" key="3">
    <source>
        <dbReference type="ARBA" id="ARBA00023014"/>
    </source>
</evidence>
<dbReference type="AlphaFoldDB" id="A0A6C2UTP2"/>
<dbReference type="PROSITE" id="PS51379">
    <property type="entry name" value="4FE4S_FER_2"/>
    <property type="match status" value="2"/>
</dbReference>
<gene>
    <name evidence="5" type="ORF">SCARR_04672</name>
</gene>
<keyword evidence="6" id="KW-1185">Reference proteome</keyword>